<dbReference type="GO" id="GO:0016787">
    <property type="term" value="F:hydrolase activity"/>
    <property type="evidence" value="ECO:0007669"/>
    <property type="project" value="UniProtKB-KW"/>
</dbReference>
<protein>
    <submittedName>
        <fullName evidence="2">Metal-dependent hydrolase</fullName>
    </submittedName>
</protein>
<keyword evidence="1" id="KW-0812">Transmembrane</keyword>
<dbReference type="InterPro" id="IPR007404">
    <property type="entry name" value="YdjM-like"/>
</dbReference>
<name>A0A9E7SY72_9EURY</name>
<accession>A0A9E7SY72</accession>
<dbReference type="GeneID" id="73289520"/>
<evidence type="ECO:0000313" key="3">
    <source>
        <dbReference type="Proteomes" id="UP001056855"/>
    </source>
</evidence>
<keyword evidence="1" id="KW-0472">Membrane</keyword>
<reference evidence="2" key="1">
    <citation type="submission" date="2022-06" db="EMBL/GenBank/DDBJ databases">
        <title>Diverse halophilic archaea isolated from saline environments.</title>
        <authorList>
            <person name="Cui H.-L."/>
        </authorList>
    </citation>
    <scope>NUCLEOTIDE SEQUENCE</scope>
    <source>
        <strain evidence="2">WLHS1</strain>
    </source>
</reference>
<sequence length="160" mass="17507">MPELLTHVLVGFTLATVLSWYTRWLTAPYVTVAMVGAVTPDLSRFDLLFPAKAIEAALGIPFDWWAFHTLGGTVLVVALGGLLTPTAYRRGVVAMLALGALSHHGLDLLLVNPSGYAYPVFWPLTQYHPPTPGFYLSSDRWPAFFAGVGATVVWAIDHRR</sequence>
<keyword evidence="2" id="KW-0378">Hydrolase</keyword>
<organism evidence="2 3">
    <name type="scientific">Natronosalvus rutilus</name>
    <dbReference type="NCBI Taxonomy" id="2953753"/>
    <lineage>
        <taxon>Archaea</taxon>
        <taxon>Methanobacteriati</taxon>
        <taxon>Methanobacteriota</taxon>
        <taxon>Stenosarchaea group</taxon>
        <taxon>Halobacteria</taxon>
        <taxon>Halobacteriales</taxon>
        <taxon>Natrialbaceae</taxon>
        <taxon>Natronosalvus</taxon>
    </lineage>
</organism>
<evidence type="ECO:0000313" key="2">
    <source>
        <dbReference type="EMBL" id="UTF54763.1"/>
    </source>
</evidence>
<keyword evidence="1" id="KW-1133">Transmembrane helix</keyword>
<evidence type="ECO:0000256" key="1">
    <source>
        <dbReference type="SAM" id="Phobius"/>
    </source>
</evidence>
<dbReference type="EMBL" id="CP100355">
    <property type="protein sequence ID" value="UTF54763.1"/>
    <property type="molecule type" value="Genomic_DNA"/>
</dbReference>
<feature type="transmembrane region" description="Helical" evidence="1">
    <location>
        <begin position="65"/>
        <end position="84"/>
    </location>
</feature>
<keyword evidence="3" id="KW-1185">Reference proteome</keyword>
<dbReference type="KEGG" id="sawl:NGM29_05700"/>
<proteinExistence type="predicted"/>
<dbReference type="Pfam" id="PF04307">
    <property type="entry name" value="YdjM"/>
    <property type="match status" value="1"/>
</dbReference>
<gene>
    <name evidence="2" type="ORF">NGM29_05700</name>
</gene>
<dbReference type="Proteomes" id="UP001056855">
    <property type="component" value="Chromosome"/>
</dbReference>
<dbReference type="AlphaFoldDB" id="A0A9E7SY72"/>
<dbReference type="RefSeq" id="WP_254159469.1">
    <property type="nucleotide sequence ID" value="NZ_CP100355.1"/>
</dbReference>